<dbReference type="InterPro" id="IPR033121">
    <property type="entry name" value="PEPTIDASE_A1"/>
</dbReference>
<dbReference type="PROSITE" id="PS51767">
    <property type="entry name" value="PEPTIDASE_A1"/>
    <property type="match status" value="1"/>
</dbReference>
<accession>A0A7C8ZWW6</accession>
<proteinExistence type="predicted"/>
<dbReference type="EMBL" id="GISG01180525">
    <property type="protein sequence ID" value="MBA4653718.1"/>
    <property type="molecule type" value="Transcribed_RNA"/>
</dbReference>
<protein>
    <recommendedName>
        <fullName evidence="2">Peptidase A1 domain-containing protein</fullName>
    </recommendedName>
</protein>
<evidence type="ECO:0000313" key="3">
    <source>
        <dbReference type="EMBL" id="MBA4653718.1"/>
    </source>
</evidence>
<reference evidence="3" key="1">
    <citation type="journal article" date="2013" name="J. Plant Res.">
        <title>Effect of fungi and light on seed germination of three Opuntia species from semiarid lands of central Mexico.</title>
        <authorList>
            <person name="Delgado-Sanchez P."/>
            <person name="Jimenez-Bremont J.F."/>
            <person name="Guerrero-Gonzalez Mde L."/>
            <person name="Flores J."/>
        </authorList>
    </citation>
    <scope>NUCLEOTIDE SEQUENCE</scope>
    <source>
        <tissue evidence="3">Cladode</tissue>
    </source>
</reference>
<feature type="domain" description="Peptidase A1" evidence="2">
    <location>
        <begin position="83"/>
        <end position="140"/>
    </location>
</feature>
<evidence type="ECO:0000256" key="1">
    <source>
        <dbReference type="SAM" id="MobiDB-lite"/>
    </source>
</evidence>
<name>A0A7C8ZWW6_OPUST</name>
<feature type="region of interest" description="Disordered" evidence="1">
    <location>
        <begin position="1"/>
        <end position="38"/>
    </location>
</feature>
<organism evidence="3">
    <name type="scientific">Opuntia streptacantha</name>
    <name type="common">Prickly pear cactus</name>
    <name type="synonym">Opuntia cardona</name>
    <dbReference type="NCBI Taxonomy" id="393608"/>
    <lineage>
        <taxon>Eukaryota</taxon>
        <taxon>Viridiplantae</taxon>
        <taxon>Streptophyta</taxon>
        <taxon>Embryophyta</taxon>
        <taxon>Tracheophyta</taxon>
        <taxon>Spermatophyta</taxon>
        <taxon>Magnoliopsida</taxon>
        <taxon>eudicotyledons</taxon>
        <taxon>Gunneridae</taxon>
        <taxon>Pentapetalae</taxon>
        <taxon>Caryophyllales</taxon>
        <taxon>Cactineae</taxon>
        <taxon>Cactaceae</taxon>
        <taxon>Opuntioideae</taxon>
        <taxon>Opuntia</taxon>
    </lineage>
</organism>
<dbReference type="AlphaFoldDB" id="A0A7C8ZWW6"/>
<evidence type="ECO:0000259" key="2">
    <source>
        <dbReference type="PROSITE" id="PS51767"/>
    </source>
</evidence>
<sequence length="140" mass="15514">MKSRRGNSLEVRHRHGPCSALQSEESRRPSHEEILEQDEARVEAIKGRVKPGLTSSMVKTDRIRQKAVGLPAKPGSTIGSGNYIVTVGLGTPKKDLSLIFDTGTYSYSVIIQFIHPYYALENKINICLLAPHIIRESTSI</sequence>
<feature type="compositionally biased region" description="Basic and acidic residues" evidence="1">
    <location>
        <begin position="24"/>
        <end position="38"/>
    </location>
</feature>
<dbReference type="SUPFAM" id="SSF50630">
    <property type="entry name" value="Acid proteases"/>
    <property type="match status" value="1"/>
</dbReference>
<reference evidence="3" key="2">
    <citation type="submission" date="2020-07" db="EMBL/GenBank/DDBJ databases">
        <authorList>
            <person name="Vera ALvarez R."/>
            <person name="Arias-Moreno D.M."/>
            <person name="Jimenez-Jacinto V."/>
            <person name="Jimenez-Bremont J.F."/>
            <person name="Swaminathan K."/>
            <person name="Moose S.P."/>
            <person name="Guerrero-Gonzalez M.L."/>
            <person name="Marino-Ramirez L."/>
            <person name="Landsman D."/>
            <person name="Rodriguez-Kessler M."/>
            <person name="Delgado-Sanchez P."/>
        </authorList>
    </citation>
    <scope>NUCLEOTIDE SEQUENCE</scope>
    <source>
        <tissue evidence="3">Cladode</tissue>
    </source>
</reference>
<dbReference type="InterPro" id="IPR021109">
    <property type="entry name" value="Peptidase_aspartic_dom_sf"/>
</dbReference>